<dbReference type="RefSeq" id="XP_040631195.1">
    <property type="nucleotide sequence ID" value="XM_040772118.1"/>
</dbReference>
<gene>
    <name evidence="2" type="ORF">DACRYDRAFT_20872</name>
</gene>
<dbReference type="OrthoDB" id="5348546at2759"/>
<feature type="compositionally biased region" description="Polar residues" evidence="1">
    <location>
        <begin position="98"/>
        <end position="110"/>
    </location>
</feature>
<evidence type="ECO:0000256" key="1">
    <source>
        <dbReference type="SAM" id="MobiDB-lite"/>
    </source>
</evidence>
<feature type="compositionally biased region" description="Basic and acidic residues" evidence="1">
    <location>
        <begin position="51"/>
        <end position="65"/>
    </location>
</feature>
<evidence type="ECO:0000313" key="2">
    <source>
        <dbReference type="EMBL" id="EJU04301.1"/>
    </source>
</evidence>
<protein>
    <submittedName>
        <fullName evidence="2">Uncharacterized protein</fullName>
    </submittedName>
</protein>
<feature type="compositionally biased region" description="Polar residues" evidence="1">
    <location>
        <begin position="77"/>
        <end position="90"/>
    </location>
</feature>
<organism evidence="2 3">
    <name type="scientific">Dacryopinax primogenitus (strain DJM 731)</name>
    <name type="common">Brown rot fungus</name>
    <dbReference type="NCBI Taxonomy" id="1858805"/>
    <lineage>
        <taxon>Eukaryota</taxon>
        <taxon>Fungi</taxon>
        <taxon>Dikarya</taxon>
        <taxon>Basidiomycota</taxon>
        <taxon>Agaricomycotina</taxon>
        <taxon>Dacrymycetes</taxon>
        <taxon>Dacrymycetales</taxon>
        <taxon>Dacrymycetaceae</taxon>
        <taxon>Dacryopinax</taxon>
    </lineage>
</organism>
<name>M5G275_DACPD</name>
<accession>M5G275</accession>
<keyword evidence="3" id="KW-1185">Reference proteome</keyword>
<dbReference type="STRING" id="1858805.M5G275"/>
<feature type="region of interest" description="Disordered" evidence="1">
    <location>
        <begin position="1"/>
        <end position="118"/>
    </location>
</feature>
<sequence>MSPPRGVKRKAGSLPPSSPVKRIAMSEQSGDEDMDADGEENEDDEQDQDQEDHQDNGEEVPRKDNEDEDDDLLGLLVQQSARAPPSTSVYTEEPAPKLQNQNGSHHSASPQLPLPKPRRTAEEEIQFRIAVLPHLVTALALSVTTTTPLSHILPEVLEQSSLASYDHEDITEMCRTLLEDGVKGMFGKVVRRGKDASGRPLENVYFYNADKDPDRERGRNLGNLGGRRVRHAQMTDKQYYWRPVGRKRT</sequence>
<feature type="compositionally biased region" description="Basic residues" evidence="1">
    <location>
        <begin position="1"/>
        <end position="11"/>
    </location>
</feature>
<dbReference type="GeneID" id="63687180"/>
<dbReference type="HOGENOM" id="CLU_1115719_0_0_1"/>
<reference evidence="2 3" key="1">
    <citation type="journal article" date="2012" name="Science">
        <title>The Paleozoic origin of enzymatic lignin decomposition reconstructed from 31 fungal genomes.</title>
        <authorList>
            <person name="Floudas D."/>
            <person name="Binder M."/>
            <person name="Riley R."/>
            <person name="Barry K."/>
            <person name="Blanchette R.A."/>
            <person name="Henrissat B."/>
            <person name="Martinez A.T."/>
            <person name="Otillar R."/>
            <person name="Spatafora J.W."/>
            <person name="Yadav J.S."/>
            <person name="Aerts A."/>
            <person name="Benoit I."/>
            <person name="Boyd A."/>
            <person name="Carlson A."/>
            <person name="Copeland A."/>
            <person name="Coutinho P.M."/>
            <person name="de Vries R.P."/>
            <person name="Ferreira P."/>
            <person name="Findley K."/>
            <person name="Foster B."/>
            <person name="Gaskell J."/>
            <person name="Glotzer D."/>
            <person name="Gorecki P."/>
            <person name="Heitman J."/>
            <person name="Hesse C."/>
            <person name="Hori C."/>
            <person name="Igarashi K."/>
            <person name="Jurgens J.A."/>
            <person name="Kallen N."/>
            <person name="Kersten P."/>
            <person name="Kohler A."/>
            <person name="Kuees U."/>
            <person name="Kumar T.K.A."/>
            <person name="Kuo A."/>
            <person name="LaButti K."/>
            <person name="Larrondo L.F."/>
            <person name="Lindquist E."/>
            <person name="Ling A."/>
            <person name="Lombard V."/>
            <person name="Lucas S."/>
            <person name="Lundell T."/>
            <person name="Martin R."/>
            <person name="McLaughlin D.J."/>
            <person name="Morgenstern I."/>
            <person name="Morin E."/>
            <person name="Murat C."/>
            <person name="Nagy L.G."/>
            <person name="Nolan M."/>
            <person name="Ohm R.A."/>
            <person name="Patyshakuliyeva A."/>
            <person name="Rokas A."/>
            <person name="Ruiz-Duenas F.J."/>
            <person name="Sabat G."/>
            <person name="Salamov A."/>
            <person name="Samejima M."/>
            <person name="Schmutz J."/>
            <person name="Slot J.C."/>
            <person name="St John F."/>
            <person name="Stenlid J."/>
            <person name="Sun H."/>
            <person name="Sun S."/>
            <person name="Syed K."/>
            <person name="Tsang A."/>
            <person name="Wiebenga A."/>
            <person name="Young D."/>
            <person name="Pisabarro A."/>
            <person name="Eastwood D.C."/>
            <person name="Martin F."/>
            <person name="Cullen D."/>
            <person name="Grigoriev I.V."/>
            <person name="Hibbett D.S."/>
        </authorList>
    </citation>
    <scope>NUCLEOTIDE SEQUENCE [LARGE SCALE GENOMIC DNA]</scope>
    <source>
        <strain evidence="2 3">DJM-731 SS1</strain>
    </source>
</reference>
<dbReference type="Proteomes" id="UP000030653">
    <property type="component" value="Unassembled WGS sequence"/>
</dbReference>
<dbReference type="EMBL" id="JH795858">
    <property type="protein sequence ID" value="EJU04301.1"/>
    <property type="molecule type" value="Genomic_DNA"/>
</dbReference>
<proteinExistence type="predicted"/>
<evidence type="ECO:0000313" key="3">
    <source>
        <dbReference type="Proteomes" id="UP000030653"/>
    </source>
</evidence>
<dbReference type="AlphaFoldDB" id="M5G275"/>
<feature type="compositionally biased region" description="Acidic residues" evidence="1">
    <location>
        <begin position="29"/>
        <end position="50"/>
    </location>
</feature>